<evidence type="ECO:0000259" key="7">
    <source>
        <dbReference type="Pfam" id="PF08281"/>
    </source>
</evidence>
<sequence length="179" mass="20551">MDKHEFEQFVTEHGKDILRFCRMNAGSTERGNELYQDTMVKLLEKQKKLDVAQNIKSYAMQTAILLWKNKKKKYAVRNRILPESSLEEYMEQGGLSGACEDEKTPEQQMLNQAEIEEVQAVVAALPEKYRMPVYLNFSAGMTMQEIAVCLHIPLSTVKTRMRKAKALLKEQLEAIGYDG</sequence>
<dbReference type="EMBL" id="CYXV01000006">
    <property type="protein sequence ID" value="CUM93408.1"/>
    <property type="molecule type" value="Genomic_DNA"/>
</dbReference>
<dbReference type="InterPro" id="IPR014284">
    <property type="entry name" value="RNA_pol_sigma-70_dom"/>
</dbReference>
<dbReference type="NCBIfam" id="TIGR02937">
    <property type="entry name" value="sigma70-ECF"/>
    <property type="match status" value="1"/>
</dbReference>
<dbReference type="InterPro" id="IPR036388">
    <property type="entry name" value="WH-like_DNA-bd_sf"/>
</dbReference>
<dbReference type="PANTHER" id="PTHR43133">
    <property type="entry name" value="RNA POLYMERASE ECF-TYPE SIGMA FACTO"/>
    <property type="match status" value="1"/>
</dbReference>
<evidence type="ECO:0000256" key="3">
    <source>
        <dbReference type="ARBA" id="ARBA00023082"/>
    </source>
</evidence>
<dbReference type="Gene3D" id="1.10.10.10">
    <property type="entry name" value="Winged helix-like DNA-binding domain superfamily/Winged helix DNA-binding domain"/>
    <property type="match status" value="1"/>
</dbReference>
<feature type="domain" description="RNA polymerase sigma-70 region 2" evidence="6">
    <location>
        <begin position="10"/>
        <end position="73"/>
    </location>
</feature>
<name>A0A173SW87_9FIRM</name>
<dbReference type="InterPro" id="IPR039425">
    <property type="entry name" value="RNA_pol_sigma-70-like"/>
</dbReference>
<proteinExistence type="inferred from homology"/>
<keyword evidence="4" id="KW-0238">DNA-binding</keyword>
<organism evidence="8 9">
    <name type="scientific">Roseburia faecis</name>
    <dbReference type="NCBI Taxonomy" id="301302"/>
    <lineage>
        <taxon>Bacteria</taxon>
        <taxon>Bacillati</taxon>
        <taxon>Bacillota</taxon>
        <taxon>Clostridia</taxon>
        <taxon>Lachnospirales</taxon>
        <taxon>Lachnospiraceae</taxon>
        <taxon>Roseburia</taxon>
    </lineage>
</organism>
<evidence type="ECO:0000313" key="8">
    <source>
        <dbReference type="EMBL" id="CUM93408.1"/>
    </source>
</evidence>
<dbReference type="InterPro" id="IPR007627">
    <property type="entry name" value="RNA_pol_sigma70_r2"/>
</dbReference>
<dbReference type="Pfam" id="PF04542">
    <property type="entry name" value="Sigma70_r2"/>
    <property type="match status" value="1"/>
</dbReference>
<dbReference type="GO" id="GO:0003677">
    <property type="term" value="F:DNA binding"/>
    <property type="evidence" value="ECO:0007669"/>
    <property type="project" value="UniProtKB-KW"/>
</dbReference>
<dbReference type="Proteomes" id="UP000095495">
    <property type="component" value="Unassembled WGS sequence"/>
</dbReference>
<dbReference type="SUPFAM" id="SSF88659">
    <property type="entry name" value="Sigma3 and sigma4 domains of RNA polymerase sigma factors"/>
    <property type="match status" value="1"/>
</dbReference>
<dbReference type="CDD" id="cd06171">
    <property type="entry name" value="Sigma70_r4"/>
    <property type="match status" value="1"/>
</dbReference>
<dbReference type="GO" id="GO:0016987">
    <property type="term" value="F:sigma factor activity"/>
    <property type="evidence" value="ECO:0007669"/>
    <property type="project" value="UniProtKB-KW"/>
</dbReference>
<dbReference type="PANTHER" id="PTHR43133:SF8">
    <property type="entry name" value="RNA POLYMERASE SIGMA FACTOR HI_1459-RELATED"/>
    <property type="match status" value="1"/>
</dbReference>
<dbReference type="GO" id="GO:0006352">
    <property type="term" value="P:DNA-templated transcription initiation"/>
    <property type="evidence" value="ECO:0007669"/>
    <property type="project" value="InterPro"/>
</dbReference>
<dbReference type="Pfam" id="PF08281">
    <property type="entry name" value="Sigma70_r4_2"/>
    <property type="match status" value="1"/>
</dbReference>
<dbReference type="SUPFAM" id="SSF88946">
    <property type="entry name" value="Sigma2 domain of RNA polymerase sigma factors"/>
    <property type="match status" value="1"/>
</dbReference>
<dbReference type="RefSeq" id="WP_055262453.1">
    <property type="nucleotide sequence ID" value="NZ_CYXV01000006.1"/>
</dbReference>
<dbReference type="InterPro" id="IPR013325">
    <property type="entry name" value="RNA_pol_sigma_r2"/>
</dbReference>
<evidence type="ECO:0000256" key="4">
    <source>
        <dbReference type="ARBA" id="ARBA00023125"/>
    </source>
</evidence>
<gene>
    <name evidence="8" type="primary">cnrH_1</name>
    <name evidence="8" type="ORF">ERS852420_01618</name>
</gene>
<dbReference type="InterPro" id="IPR013249">
    <property type="entry name" value="RNA_pol_sigma70_r4_t2"/>
</dbReference>
<protein>
    <submittedName>
        <fullName evidence="8">RNA polymerase sigma factor CnrH</fullName>
    </submittedName>
</protein>
<dbReference type="Gene3D" id="1.10.1740.10">
    <property type="match status" value="1"/>
</dbReference>
<dbReference type="AlphaFoldDB" id="A0A173SW87"/>
<reference evidence="8 9" key="1">
    <citation type="submission" date="2015-09" db="EMBL/GenBank/DDBJ databases">
        <authorList>
            <consortium name="Pathogen Informatics"/>
        </authorList>
    </citation>
    <scope>NUCLEOTIDE SEQUENCE [LARGE SCALE GENOMIC DNA]</scope>
    <source>
        <strain evidence="8 9">2789STDY5608863</strain>
    </source>
</reference>
<evidence type="ECO:0000256" key="5">
    <source>
        <dbReference type="ARBA" id="ARBA00023163"/>
    </source>
</evidence>
<keyword evidence="5" id="KW-0804">Transcription</keyword>
<evidence type="ECO:0000313" key="9">
    <source>
        <dbReference type="Proteomes" id="UP000095495"/>
    </source>
</evidence>
<keyword evidence="3" id="KW-0731">Sigma factor</keyword>
<keyword evidence="2" id="KW-0805">Transcription regulation</keyword>
<comment type="similarity">
    <text evidence="1">Belongs to the sigma-70 factor family. ECF subfamily.</text>
</comment>
<evidence type="ECO:0000256" key="1">
    <source>
        <dbReference type="ARBA" id="ARBA00010641"/>
    </source>
</evidence>
<evidence type="ECO:0000256" key="2">
    <source>
        <dbReference type="ARBA" id="ARBA00023015"/>
    </source>
</evidence>
<dbReference type="InterPro" id="IPR013324">
    <property type="entry name" value="RNA_pol_sigma_r3/r4-like"/>
</dbReference>
<evidence type="ECO:0000259" key="6">
    <source>
        <dbReference type="Pfam" id="PF04542"/>
    </source>
</evidence>
<feature type="domain" description="RNA polymerase sigma factor 70 region 4 type 2" evidence="7">
    <location>
        <begin position="116"/>
        <end position="168"/>
    </location>
</feature>
<accession>A0A173SW87</accession>